<dbReference type="Gene3D" id="3.40.1090.10">
    <property type="entry name" value="Cytosolic phospholipase A2 catalytic domain"/>
    <property type="match status" value="1"/>
</dbReference>
<evidence type="ECO:0000313" key="3">
    <source>
        <dbReference type="EMBL" id="SFV54157.1"/>
    </source>
</evidence>
<dbReference type="Pfam" id="PF01734">
    <property type="entry name" value="Patatin"/>
    <property type="match status" value="1"/>
</dbReference>
<reference evidence="3" key="1">
    <citation type="submission" date="2016-10" db="EMBL/GenBank/DDBJ databases">
        <authorList>
            <person name="de Groot N.N."/>
        </authorList>
    </citation>
    <scope>NUCLEOTIDE SEQUENCE</scope>
</reference>
<dbReference type="InterPro" id="IPR016035">
    <property type="entry name" value="Acyl_Trfase/lysoPLipase"/>
</dbReference>
<keyword evidence="1" id="KW-0443">Lipid metabolism</keyword>
<dbReference type="AlphaFoldDB" id="A0A1W1BKX8"/>
<organism evidence="3">
    <name type="scientific">hydrothermal vent metagenome</name>
    <dbReference type="NCBI Taxonomy" id="652676"/>
    <lineage>
        <taxon>unclassified sequences</taxon>
        <taxon>metagenomes</taxon>
        <taxon>ecological metagenomes</taxon>
    </lineage>
</organism>
<sequence length="693" mass="80103">MKSLFNISLLFFLFHTTLYAKAKEVNFSMVISGGVSLGAYEAGYNWAMIKMLSELRASNKTVRPELRSVAGASAGSINALLSGMYWCQKETIPYKNNIHDNLFYETWVNLGMEDLLIKGKSKSNRSTLFSRKVLAQKGKMIIKHLKEPIYRKNCSVPLGFSVTKAKPMIEEFQGIKIKNQHFSVPLTLKEKQGRLILQNKKMPPSSDFYISIPGIHKNISKVANVLFASSAFPGAFQQVKLRYTYQGKNYSSYFIDGGAYDNIPLQLAIELNKKAKKFVFIDPSNVRKERNKGKREEKEQRPLGFFTANSMPLFNSLEIFQSMKLYQAINKYFKNNSSYSLMLSSRYHPITGNFLEHFGAFLDHNFRVYDYYVGIYDAIYHLAKEFKKKGHFPRLSQVQLMNRLTKKLHIDQTPEALAAYRLFLNAEFFHKKPKVTDAVSAIYNAFDMKKSDSERYEVAEFKTFLSKLDLHYLQLGKRSFLVRAKRDIEHWYKKPLRAIINRITTLENERAKVYPEHETVARATSIAAWAGSTFVKKKDGFDILPMNAPRDEGKAGLRTALRLLPNALATDMKNGGFTLGYSSYWYKDMDIINGFEGKFSYNHSENFTDFARMDINAFNEYNDFVKFGIGASLFGDIKGSFYKRESAFGFNAYVDLIDIFRFTYVRRYKDKENRNYIYFGVENIPSLIYWLNR</sequence>
<name>A0A1W1BKX8_9ZZZZ</name>
<proteinExistence type="predicted"/>
<dbReference type="EMBL" id="FPHD01000024">
    <property type="protein sequence ID" value="SFV54157.1"/>
    <property type="molecule type" value="Genomic_DNA"/>
</dbReference>
<gene>
    <name evidence="3" type="ORF">MNB_SV-8-360</name>
</gene>
<dbReference type="InterPro" id="IPR002641">
    <property type="entry name" value="PNPLA_dom"/>
</dbReference>
<feature type="domain" description="PNPLA" evidence="2">
    <location>
        <begin position="29"/>
        <end position="269"/>
    </location>
</feature>
<evidence type="ECO:0000259" key="2">
    <source>
        <dbReference type="Pfam" id="PF01734"/>
    </source>
</evidence>
<dbReference type="GO" id="GO:0006629">
    <property type="term" value="P:lipid metabolic process"/>
    <property type="evidence" value="ECO:0007669"/>
    <property type="project" value="UniProtKB-KW"/>
</dbReference>
<protein>
    <recommendedName>
        <fullName evidence="2">PNPLA domain-containing protein</fullName>
    </recommendedName>
</protein>
<accession>A0A1W1BKX8</accession>
<evidence type="ECO:0000256" key="1">
    <source>
        <dbReference type="ARBA" id="ARBA00023098"/>
    </source>
</evidence>
<dbReference type="SUPFAM" id="SSF52151">
    <property type="entry name" value="FabD/lysophospholipase-like"/>
    <property type="match status" value="1"/>
</dbReference>